<evidence type="ECO:0000259" key="7">
    <source>
        <dbReference type="Pfam" id="PF04116"/>
    </source>
</evidence>
<comment type="subcellular location">
    <subcellularLocation>
        <location evidence="1">Membrane</location>
    </subcellularLocation>
</comment>
<dbReference type="PANTHER" id="PTHR11863">
    <property type="entry name" value="STEROL DESATURASE"/>
    <property type="match status" value="1"/>
</dbReference>
<name>A0A1Y5IE76_OSTTA</name>
<feature type="transmembrane region" description="Helical" evidence="6">
    <location>
        <begin position="231"/>
        <end position="249"/>
    </location>
</feature>
<organism evidence="8">
    <name type="scientific">Ostreococcus tauri</name>
    <name type="common">Marine green alga</name>
    <dbReference type="NCBI Taxonomy" id="70448"/>
    <lineage>
        <taxon>Eukaryota</taxon>
        <taxon>Viridiplantae</taxon>
        <taxon>Chlorophyta</taxon>
        <taxon>Mamiellophyceae</taxon>
        <taxon>Mamiellales</taxon>
        <taxon>Bathycoccaceae</taxon>
        <taxon>Ostreococcus</taxon>
    </lineage>
</organism>
<dbReference type="EMBL" id="KZ155776">
    <property type="protein sequence ID" value="OUS47781.1"/>
    <property type="molecule type" value="Genomic_DNA"/>
</dbReference>
<dbReference type="Pfam" id="PF04116">
    <property type="entry name" value="FA_hydroxylase"/>
    <property type="match status" value="1"/>
</dbReference>
<reference evidence="8" key="1">
    <citation type="submission" date="2017-04" db="EMBL/GenBank/DDBJ databases">
        <title>Population genomics of picophytoplankton unveils novel chromosome hypervariability.</title>
        <authorList>
            <consortium name="DOE Joint Genome Institute"/>
            <person name="Blanc-Mathieu R."/>
            <person name="Krasovec M."/>
            <person name="Hebrard M."/>
            <person name="Yau S."/>
            <person name="Desgranges E."/>
            <person name="Martin J."/>
            <person name="Schackwitz W."/>
            <person name="Kuo A."/>
            <person name="Salin G."/>
            <person name="Donnadieu C."/>
            <person name="Desdevises Y."/>
            <person name="Sanchez-Ferandin S."/>
            <person name="Moreau H."/>
            <person name="Rivals E."/>
            <person name="Grigoriev I.V."/>
            <person name="Grimsley N."/>
            <person name="Eyre-Walker A."/>
            <person name="Piganeau G."/>
        </authorList>
    </citation>
    <scope>NUCLEOTIDE SEQUENCE [LARGE SCALE GENOMIC DNA]</scope>
    <source>
        <strain evidence="8">RCC 1115</strain>
    </source>
</reference>
<accession>A0A1Y5IE76</accession>
<sequence length="435" mass="49835">MPFYIEDVPSALRSSEGASSSRGEGVKSLSALTGGAKKKEVTSCVSKCVVTCARGSGMSGPGLGPASLRRDPVVFKDGFRSREYCLRECSERVNTTFALVVAIALALGVAHVDAFETLTSRLAAMGSKSDFMSTFTDLALSVERRVDGAIEKVWSEILERFHPFVIAGPLTFAYHELVYFGAWMPWLAMDRFEYFQKWKIQREKRPSAEMVMKCVVKLLKSHVFVQLPMQMMFYFVAPYFGFSLALEALPKSRDFLWQIPVFFVIEDFYFYWIHRFLHHKRVYKYVHKVHHEHKYPFGIAAEYAHPVETFFLGIGTLLGPLFFAKHMVTLWVWLFFRLLETVEDHSGYDVPWNPTNLIPFWGGAVHHDFHHKTFEGPYSSVFTWCDWMFGTDKEFRAHQAKLRGGKESWAYPAVFRGAPNDQALAETRATTKKLD</sequence>
<dbReference type="InterPro" id="IPR050307">
    <property type="entry name" value="Sterol_Desaturase_Related"/>
</dbReference>
<evidence type="ECO:0000256" key="6">
    <source>
        <dbReference type="SAM" id="Phobius"/>
    </source>
</evidence>
<keyword evidence="3 6" id="KW-0812">Transmembrane</keyword>
<feature type="transmembrane region" description="Helical" evidence="6">
    <location>
        <begin position="255"/>
        <end position="273"/>
    </location>
</feature>
<comment type="similarity">
    <text evidence="2">Belongs to the sterol desaturase family.</text>
</comment>
<evidence type="ECO:0000256" key="2">
    <source>
        <dbReference type="ARBA" id="ARBA00009324"/>
    </source>
</evidence>
<proteinExistence type="inferred from homology"/>
<feature type="domain" description="Fatty acid hydroxylase" evidence="7">
    <location>
        <begin position="260"/>
        <end position="391"/>
    </location>
</feature>
<keyword evidence="4 6" id="KW-1133">Transmembrane helix</keyword>
<keyword evidence="5 6" id="KW-0472">Membrane</keyword>
<dbReference type="GO" id="GO:0016491">
    <property type="term" value="F:oxidoreductase activity"/>
    <property type="evidence" value="ECO:0007669"/>
    <property type="project" value="InterPro"/>
</dbReference>
<evidence type="ECO:0000256" key="1">
    <source>
        <dbReference type="ARBA" id="ARBA00004370"/>
    </source>
</evidence>
<dbReference type="InterPro" id="IPR006694">
    <property type="entry name" value="Fatty_acid_hydroxylase"/>
</dbReference>
<evidence type="ECO:0000256" key="3">
    <source>
        <dbReference type="ARBA" id="ARBA00022692"/>
    </source>
</evidence>
<gene>
    <name evidence="8" type="ORF">BE221DRAFT_144418</name>
</gene>
<dbReference type="GO" id="GO:0016020">
    <property type="term" value="C:membrane"/>
    <property type="evidence" value="ECO:0007669"/>
    <property type="project" value="UniProtKB-SubCell"/>
</dbReference>
<feature type="transmembrane region" description="Helical" evidence="6">
    <location>
        <begin position="310"/>
        <end position="336"/>
    </location>
</feature>
<dbReference type="eggNOG" id="KOG0873">
    <property type="taxonomic scope" value="Eukaryota"/>
</dbReference>
<feature type="transmembrane region" description="Helical" evidence="6">
    <location>
        <begin position="97"/>
        <end position="115"/>
    </location>
</feature>
<dbReference type="GO" id="GO:0005506">
    <property type="term" value="F:iron ion binding"/>
    <property type="evidence" value="ECO:0007669"/>
    <property type="project" value="InterPro"/>
</dbReference>
<evidence type="ECO:0000256" key="4">
    <source>
        <dbReference type="ARBA" id="ARBA00022989"/>
    </source>
</evidence>
<dbReference type="Proteomes" id="UP000195557">
    <property type="component" value="Unassembled WGS sequence"/>
</dbReference>
<protein>
    <submittedName>
        <fullName evidence="8">Fatty acid hydroxylase superfamily-domain-containing protein</fullName>
    </submittedName>
</protein>
<dbReference type="AlphaFoldDB" id="A0A1Y5IE76"/>
<dbReference type="GO" id="GO:0008610">
    <property type="term" value="P:lipid biosynthetic process"/>
    <property type="evidence" value="ECO:0007669"/>
    <property type="project" value="InterPro"/>
</dbReference>
<evidence type="ECO:0000256" key="5">
    <source>
        <dbReference type="ARBA" id="ARBA00023136"/>
    </source>
</evidence>
<evidence type="ECO:0000313" key="8">
    <source>
        <dbReference type="EMBL" id="OUS47781.1"/>
    </source>
</evidence>